<gene>
    <name evidence="2" type="ORF">SAMN05216192_11238</name>
</gene>
<dbReference type="AlphaFoldDB" id="A0A1G8R9H1"/>
<dbReference type="Gene3D" id="3.20.20.150">
    <property type="entry name" value="Divalent-metal-dependent TIM barrel enzymes"/>
    <property type="match status" value="1"/>
</dbReference>
<sequence length="294" mass="33794">MSTVATKPKRGVSLYSYSSEFGVSMSLEDMFAEMQDIGGYGLEILANSHIEGYPNPSSEWLDNWDRLIKKYNIVPVEYGHWVDSRLYEGRELSVEESLEMLIRDFKLANRLGFRILRTKLGVIDEILSPVKNWKEIIEAALPYAEQYDVIMCPEIHAPTLLDSEIVKEYVELIKRTGTKHFGLNVDFGVFETQALPADHWGPNDFVMPPSEHSRVEDIIPVLPYVYCCHAKFVKVTDKLEEMTIPYEKIVNTLVEHNWNGYMLSEYEGPNKDVLGTAPYQVRLHHAMMKKILGE</sequence>
<dbReference type="EMBL" id="FNDX01000012">
    <property type="protein sequence ID" value="SDJ13608.1"/>
    <property type="molecule type" value="Genomic_DNA"/>
</dbReference>
<protein>
    <submittedName>
        <fullName evidence="2">Sugar phosphate isomerase/epimerase</fullName>
    </submittedName>
</protein>
<dbReference type="PANTHER" id="PTHR12110">
    <property type="entry name" value="HYDROXYPYRUVATE ISOMERASE"/>
    <property type="match status" value="1"/>
</dbReference>
<dbReference type="Pfam" id="PF01261">
    <property type="entry name" value="AP_endonuc_2"/>
    <property type="match status" value="1"/>
</dbReference>
<keyword evidence="2" id="KW-0413">Isomerase</keyword>
<dbReference type="InterPro" id="IPR013022">
    <property type="entry name" value="Xyl_isomerase-like_TIM-brl"/>
</dbReference>
<dbReference type="InterPro" id="IPR050312">
    <property type="entry name" value="IolE/XylAMocC-like"/>
</dbReference>
<dbReference type="Proteomes" id="UP000199050">
    <property type="component" value="Unassembled WGS sequence"/>
</dbReference>
<keyword evidence="3" id="KW-1185">Reference proteome</keyword>
<reference evidence="3" key="1">
    <citation type="submission" date="2016-10" db="EMBL/GenBank/DDBJ databases">
        <authorList>
            <person name="Varghese N."/>
            <person name="Submissions S."/>
        </authorList>
    </citation>
    <scope>NUCLEOTIDE SEQUENCE [LARGE SCALE GENOMIC DNA]</scope>
    <source>
        <strain evidence="3">CGMCC 1.11012</strain>
    </source>
</reference>
<proteinExistence type="predicted"/>
<dbReference type="STRING" id="1174501.SAMN05216192_11238"/>
<evidence type="ECO:0000259" key="1">
    <source>
        <dbReference type="Pfam" id="PF01261"/>
    </source>
</evidence>
<evidence type="ECO:0000313" key="3">
    <source>
        <dbReference type="Proteomes" id="UP000199050"/>
    </source>
</evidence>
<evidence type="ECO:0000313" key="2">
    <source>
        <dbReference type="EMBL" id="SDJ13608.1"/>
    </source>
</evidence>
<dbReference type="OrthoDB" id="9779184at2"/>
<dbReference type="InterPro" id="IPR036237">
    <property type="entry name" value="Xyl_isomerase-like_sf"/>
</dbReference>
<dbReference type="SUPFAM" id="SSF51658">
    <property type="entry name" value="Xylose isomerase-like"/>
    <property type="match status" value="1"/>
</dbReference>
<feature type="domain" description="Xylose isomerase-like TIM barrel" evidence="1">
    <location>
        <begin position="31"/>
        <end position="276"/>
    </location>
</feature>
<dbReference type="GO" id="GO:0016853">
    <property type="term" value="F:isomerase activity"/>
    <property type="evidence" value="ECO:0007669"/>
    <property type="project" value="UniProtKB-KW"/>
</dbReference>
<dbReference type="RefSeq" id="WP_090714662.1">
    <property type="nucleotide sequence ID" value="NZ_CBCSKY010000025.1"/>
</dbReference>
<name>A0A1G8R9H1_9BACL</name>
<dbReference type="PANTHER" id="PTHR12110:SF53">
    <property type="entry name" value="BLR5974 PROTEIN"/>
    <property type="match status" value="1"/>
</dbReference>
<organism evidence="2 3">
    <name type="scientific">Paenibacillus typhae</name>
    <dbReference type="NCBI Taxonomy" id="1174501"/>
    <lineage>
        <taxon>Bacteria</taxon>
        <taxon>Bacillati</taxon>
        <taxon>Bacillota</taxon>
        <taxon>Bacilli</taxon>
        <taxon>Bacillales</taxon>
        <taxon>Paenibacillaceae</taxon>
        <taxon>Paenibacillus</taxon>
    </lineage>
</organism>
<accession>A0A1G8R9H1</accession>